<dbReference type="Gene3D" id="3.40.710.10">
    <property type="entry name" value="DD-peptidase/beta-lactamase superfamily"/>
    <property type="match status" value="1"/>
</dbReference>
<evidence type="ECO:0000256" key="7">
    <source>
        <dbReference type="RuleBase" id="RU004016"/>
    </source>
</evidence>
<evidence type="ECO:0000256" key="4">
    <source>
        <dbReference type="ARBA" id="ARBA00022960"/>
    </source>
</evidence>
<dbReference type="PANTHER" id="PTHR21581:SF33">
    <property type="entry name" value="D-ALANYL-D-ALANINE CARBOXYPEPTIDASE DACB"/>
    <property type="match status" value="1"/>
</dbReference>
<keyword evidence="9" id="KW-0812">Transmembrane</keyword>
<gene>
    <name evidence="11" type="ORF">ACFSYJ_14640</name>
</gene>
<dbReference type="EMBL" id="JBHUKU010000007">
    <property type="protein sequence ID" value="MFD2459850.1"/>
    <property type="molecule type" value="Genomic_DNA"/>
</dbReference>
<evidence type="ECO:0000256" key="2">
    <source>
        <dbReference type="ARBA" id="ARBA00022729"/>
    </source>
</evidence>
<dbReference type="EC" id="3.4.-.-" evidence="11"/>
<keyword evidence="9" id="KW-0472">Membrane</keyword>
<dbReference type="Pfam" id="PF00768">
    <property type="entry name" value="Peptidase_S11"/>
    <property type="match status" value="1"/>
</dbReference>
<dbReference type="InterPro" id="IPR018044">
    <property type="entry name" value="Peptidase_S11"/>
</dbReference>
<reference evidence="12" key="1">
    <citation type="journal article" date="2019" name="Int. J. Syst. Evol. Microbiol.">
        <title>The Global Catalogue of Microorganisms (GCM) 10K type strain sequencing project: providing services to taxonomists for standard genome sequencing and annotation.</title>
        <authorList>
            <consortium name="The Broad Institute Genomics Platform"/>
            <consortium name="The Broad Institute Genome Sequencing Center for Infectious Disease"/>
            <person name="Wu L."/>
            <person name="Ma J."/>
        </authorList>
    </citation>
    <scope>NUCLEOTIDE SEQUENCE [LARGE SCALE GENOMIC DNA]</scope>
    <source>
        <strain evidence="12">CGMCC 4.7643</strain>
    </source>
</reference>
<keyword evidence="5" id="KW-0573">Peptidoglycan synthesis</keyword>
<evidence type="ECO:0000256" key="6">
    <source>
        <dbReference type="ARBA" id="ARBA00023316"/>
    </source>
</evidence>
<feature type="compositionally biased region" description="Basic and acidic residues" evidence="8">
    <location>
        <begin position="114"/>
        <end position="128"/>
    </location>
</feature>
<protein>
    <submittedName>
        <fullName evidence="11">D-alanyl-D-alanine carboxypeptidase family protein</fullName>
        <ecNumber evidence="11">3.4.-.-</ecNumber>
    </submittedName>
</protein>
<comment type="similarity">
    <text evidence="1 7">Belongs to the peptidase S11 family.</text>
</comment>
<dbReference type="InterPro" id="IPR012338">
    <property type="entry name" value="Beta-lactam/transpept-like"/>
</dbReference>
<keyword evidence="11" id="KW-0645">Protease</keyword>
<evidence type="ECO:0000256" key="9">
    <source>
        <dbReference type="SAM" id="Phobius"/>
    </source>
</evidence>
<evidence type="ECO:0000256" key="1">
    <source>
        <dbReference type="ARBA" id="ARBA00007164"/>
    </source>
</evidence>
<sequence>MRLFLRRPRFSSRWSVSLIVTAVVVAVAAGVWWTVVPPRPVDGYALAAPRLTVPHLPWPGEGQASVEVEGLGPLGTSGTQEPVPIASVTKVMTAYVVLKDHPLAEEEPGPEITVDQRAETESYSREEASAPVRAGQRLSLRRLLELMLVPSGGNVARLLARWDAGSEEAFVVKMNRAAAALGMTRTTYTGASGVEDSTTSTSADQLALARAAMRESAIRSVVAMRSVRGEGGSGTLTTTNTLLGRNGVIGLKTGATTAAGGALMWAAEADGGAGKRLVLGVVLHQNPGGTPEAGLATALAVSERLITAIGERLPGIAPAR</sequence>
<keyword evidence="11" id="KW-0121">Carboxypeptidase</keyword>
<keyword evidence="6" id="KW-0961">Cell wall biogenesis/degradation</keyword>
<feature type="region of interest" description="Disordered" evidence="8">
    <location>
        <begin position="106"/>
        <end position="130"/>
    </location>
</feature>
<dbReference type="RefSeq" id="WP_345402964.1">
    <property type="nucleotide sequence ID" value="NZ_BAABHG010000014.1"/>
</dbReference>
<evidence type="ECO:0000259" key="10">
    <source>
        <dbReference type="Pfam" id="PF00768"/>
    </source>
</evidence>
<feature type="domain" description="Peptidase S11 D-alanyl-D-alanine carboxypeptidase A N-terminal" evidence="10">
    <location>
        <begin position="80"/>
        <end position="271"/>
    </location>
</feature>
<keyword evidence="9" id="KW-1133">Transmembrane helix</keyword>
<keyword evidence="2" id="KW-0732">Signal</keyword>
<evidence type="ECO:0000256" key="8">
    <source>
        <dbReference type="SAM" id="MobiDB-lite"/>
    </source>
</evidence>
<dbReference type="Proteomes" id="UP001597419">
    <property type="component" value="Unassembled WGS sequence"/>
</dbReference>
<proteinExistence type="inferred from homology"/>
<keyword evidence="4" id="KW-0133">Cell shape</keyword>
<comment type="caution">
    <text evidence="11">The sequence shown here is derived from an EMBL/GenBank/DDBJ whole genome shotgun (WGS) entry which is preliminary data.</text>
</comment>
<keyword evidence="3 11" id="KW-0378">Hydrolase</keyword>
<accession>A0ABW5GFD6</accession>
<name>A0ABW5GFD6_9PSEU</name>
<dbReference type="PRINTS" id="PR00725">
    <property type="entry name" value="DADACBPTASE1"/>
</dbReference>
<evidence type="ECO:0000256" key="3">
    <source>
        <dbReference type="ARBA" id="ARBA00022801"/>
    </source>
</evidence>
<organism evidence="11 12">
    <name type="scientific">Amycolatopsis samaneae</name>
    <dbReference type="NCBI Taxonomy" id="664691"/>
    <lineage>
        <taxon>Bacteria</taxon>
        <taxon>Bacillati</taxon>
        <taxon>Actinomycetota</taxon>
        <taxon>Actinomycetes</taxon>
        <taxon>Pseudonocardiales</taxon>
        <taxon>Pseudonocardiaceae</taxon>
        <taxon>Amycolatopsis</taxon>
    </lineage>
</organism>
<dbReference type="SUPFAM" id="SSF56601">
    <property type="entry name" value="beta-lactamase/transpeptidase-like"/>
    <property type="match status" value="1"/>
</dbReference>
<evidence type="ECO:0000313" key="11">
    <source>
        <dbReference type="EMBL" id="MFD2459850.1"/>
    </source>
</evidence>
<evidence type="ECO:0000313" key="12">
    <source>
        <dbReference type="Proteomes" id="UP001597419"/>
    </source>
</evidence>
<keyword evidence="12" id="KW-1185">Reference proteome</keyword>
<dbReference type="PANTHER" id="PTHR21581">
    <property type="entry name" value="D-ALANYL-D-ALANINE CARBOXYPEPTIDASE"/>
    <property type="match status" value="1"/>
</dbReference>
<dbReference type="GO" id="GO:0004180">
    <property type="term" value="F:carboxypeptidase activity"/>
    <property type="evidence" value="ECO:0007669"/>
    <property type="project" value="UniProtKB-KW"/>
</dbReference>
<dbReference type="InterPro" id="IPR001967">
    <property type="entry name" value="Peptidase_S11_N"/>
</dbReference>
<feature type="transmembrane region" description="Helical" evidence="9">
    <location>
        <begin position="12"/>
        <end position="33"/>
    </location>
</feature>
<evidence type="ECO:0000256" key="5">
    <source>
        <dbReference type="ARBA" id="ARBA00022984"/>
    </source>
</evidence>